<proteinExistence type="predicted"/>
<accession>A0ACC0V996</accession>
<dbReference type="Proteomes" id="UP001163324">
    <property type="component" value="Chromosome 2"/>
</dbReference>
<sequence length="384" mass="41691">MSFKRADDDEPSFDAVNDIDPNVWWHLTEERVDDYEKEKFSNQLQVLGSKDADYEGETACFGVVGHHWQFQPAGENDKTGATRYALRCSATNLRQQLGLCWIEDDMGAKFRSRPCMVDSDGTDLQKWEVADWGNGTYRFTNAHNGTDYYMDVNPGNPMFMSPDIDPSVYQPAQRWLMTSVEKVNDGAYSTTFTNTPSSVVDATTTSGSPESTNSELPPIDSGSDKDDGGLSAGAAAGIGIGAAVAVIGLAVAAFVLWRRRRRPALAGTNGNPVELDQQQSIGGPGGVAGAGYYDRSPKGGVNPSIDYSSSTSPHQDYYNPNNNNTTSPSTVGGYAHPGMGYSQSPPPPPPMHAPYQPHAHEMEGNMVHHELDSRSPSNPQEFPR</sequence>
<evidence type="ECO:0000313" key="1">
    <source>
        <dbReference type="EMBL" id="KAI9902466.1"/>
    </source>
</evidence>
<evidence type="ECO:0000313" key="2">
    <source>
        <dbReference type="Proteomes" id="UP001163324"/>
    </source>
</evidence>
<gene>
    <name evidence="1" type="ORF">N3K66_001818</name>
</gene>
<organism evidence="1 2">
    <name type="scientific">Trichothecium roseum</name>
    <dbReference type="NCBI Taxonomy" id="47278"/>
    <lineage>
        <taxon>Eukaryota</taxon>
        <taxon>Fungi</taxon>
        <taxon>Dikarya</taxon>
        <taxon>Ascomycota</taxon>
        <taxon>Pezizomycotina</taxon>
        <taxon>Sordariomycetes</taxon>
        <taxon>Hypocreomycetidae</taxon>
        <taxon>Hypocreales</taxon>
        <taxon>Hypocreales incertae sedis</taxon>
        <taxon>Trichothecium</taxon>
    </lineage>
</organism>
<name>A0ACC0V996_9HYPO</name>
<dbReference type="EMBL" id="CM047941">
    <property type="protein sequence ID" value="KAI9902466.1"/>
    <property type="molecule type" value="Genomic_DNA"/>
</dbReference>
<keyword evidence="2" id="KW-1185">Reference proteome</keyword>
<comment type="caution">
    <text evidence="1">The sequence shown here is derived from an EMBL/GenBank/DDBJ whole genome shotgun (WGS) entry which is preliminary data.</text>
</comment>
<protein>
    <submittedName>
        <fullName evidence="1">Uncharacterized protein</fullName>
    </submittedName>
</protein>
<reference evidence="1" key="1">
    <citation type="submission" date="2022-10" db="EMBL/GenBank/DDBJ databases">
        <title>Complete Genome of Trichothecium roseum strain YXFP-22015, a Plant Pathogen Isolated from Citrus.</title>
        <authorList>
            <person name="Wang Y."/>
            <person name="Zhu L."/>
        </authorList>
    </citation>
    <scope>NUCLEOTIDE SEQUENCE</scope>
    <source>
        <strain evidence="1">YXFP-22015</strain>
    </source>
</reference>